<keyword evidence="6" id="KW-0067">ATP-binding</keyword>
<name>A0A5K0U7T8_9VIRU</name>
<evidence type="ECO:0000256" key="7">
    <source>
        <dbReference type="ARBA" id="ARBA00047984"/>
    </source>
</evidence>
<keyword evidence="3" id="KW-0547">Nucleotide-binding</keyword>
<dbReference type="EC" id="3.6.4.13" evidence="2"/>
<evidence type="ECO:0000259" key="10">
    <source>
        <dbReference type="PROSITE" id="PS51194"/>
    </source>
</evidence>
<dbReference type="Gene3D" id="3.40.50.300">
    <property type="entry name" value="P-loop containing nucleotide triphosphate hydrolases"/>
    <property type="match status" value="2"/>
</dbReference>
<dbReference type="GO" id="GO:0016787">
    <property type="term" value="F:hydrolase activity"/>
    <property type="evidence" value="ECO:0007669"/>
    <property type="project" value="UniProtKB-KW"/>
</dbReference>
<sequence length="740" mass="83881">MNELNKDKTKDNDNIGILDPAGENPNPLTGEPYSERYRELSKVWSKFPAYVNPRETIDKIRNNQVVLVVSGTGSGKTVLFPKFVLHALNYKHKIAITLPKQIITKSAAMFASETLDVKLGESVGYQYRGSGKGMSSEKTKLLYCTDGTLVARLANDAELKDFDAVVVDEAHERKVNIDLLLFMLREVLRKRKDFKLIIMSATINEDIFKNYYSEFSTVSLNIGTKPNYPIQSVFLEENISSTSYPEVGREIIKGLIEKYKSGLSPKQGGILFFVTSISETEDVCTVLETDGVVGRSNLCVPVFSGMDEDKQKIATDKDYYRQYTTGEGVKIIIATNVAESSLTIDGVTDVIDCGLELRSRYDPVNRVSVLEKSLITQAQAKQRMGRTGRTSAGTCYHLYTKDTFENVMAKFPSPAIKVESISYEILRLMALRSDISRLGDVRRTLNEFIEPPTKDYIDAEVQFLLKMNMISDASDDAVLTEYGHLSVELNADPCTTLALMTGYRLNCFREVLATMCVIDAIKGSVDNLFTLPGDILSDSDSGKTNRTDKEKGQLKWLTKKFTEAKTHFNNRYGDHIAILKIFGEYEKKRKDITKLKEWSYKYFLDRDTLEDAYQRYVKLKHRYRQKLDKYSSSTTKKELLSIDTKYKVMASIIFGFKMNILSVSKGKLKQINPTKKVDDIQLDKNSFIDHELKSSDKILYNQLHMFSDKNKKQADGSRDTIKAKIAMIISKKSLEIIEQL</sequence>
<dbReference type="Pfam" id="PF00270">
    <property type="entry name" value="DEAD"/>
    <property type="match status" value="1"/>
</dbReference>
<dbReference type="PANTHER" id="PTHR18934">
    <property type="entry name" value="ATP-DEPENDENT RNA HELICASE"/>
    <property type="match status" value="1"/>
</dbReference>
<dbReference type="Proteomes" id="UP000594342">
    <property type="component" value="Unassembled WGS sequence"/>
</dbReference>
<dbReference type="CDD" id="cd18791">
    <property type="entry name" value="SF2_C_RHA"/>
    <property type="match status" value="1"/>
</dbReference>
<evidence type="ECO:0000256" key="8">
    <source>
        <dbReference type="SAM" id="MobiDB-lite"/>
    </source>
</evidence>
<evidence type="ECO:0000313" key="12">
    <source>
        <dbReference type="Proteomes" id="UP000594342"/>
    </source>
</evidence>
<evidence type="ECO:0000256" key="3">
    <source>
        <dbReference type="ARBA" id="ARBA00022741"/>
    </source>
</evidence>
<dbReference type="SMART" id="SM00487">
    <property type="entry name" value="DEXDc"/>
    <property type="match status" value="1"/>
</dbReference>
<dbReference type="GO" id="GO:0005524">
    <property type="term" value="F:ATP binding"/>
    <property type="evidence" value="ECO:0007669"/>
    <property type="project" value="UniProtKB-KW"/>
</dbReference>
<keyword evidence="5 11" id="KW-0347">Helicase</keyword>
<evidence type="ECO:0000256" key="5">
    <source>
        <dbReference type="ARBA" id="ARBA00022806"/>
    </source>
</evidence>
<evidence type="ECO:0000256" key="4">
    <source>
        <dbReference type="ARBA" id="ARBA00022801"/>
    </source>
</evidence>
<evidence type="ECO:0000256" key="6">
    <source>
        <dbReference type="ARBA" id="ARBA00022840"/>
    </source>
</evidence>
<keyword evidence="12" id="KW-1185">Reference proteome</keyword>
<evidence type="ECO:0000313" key="11">
    <source>
        <dbReference type="EMBL" id="VBB17850.1"/>
    </source>
</evidence>
<dbReference type="GO" id="GO:0003724">
    <property type="term" value="F:RNA helicase activity"/>
    <property type="evidence" value="ECO:0007669"/>
    <property type="project" value="UniProtKB-EC"/>
</dbReference>
<dbReference type="EMBL" id="UPSH01000001">
    <property type="protein sequence ID" value="VBB17850.1"/>
    <property type="molecule type" value="Genomic_DNA"/>
</dbReference>
<dbReference type="PROSITE" id="PS51192">
    <property type="entry name" value="HELICASE_ATP_BIND_1"/>
    <property type="match status" value="1"/>
</dbReference>
<dbReference type="CDD" id="cd17917">
    <property type="entry name" value="DEXHc_RHA-like"/>
    <property type="match status" value="1"/>
</dbReference>
<feature type="region of interest" description="Disordered" evidence="8">
    <location>
        <begin position="1"/>
        <end position="32"/>
    </location>
</feature>
<dbReference type="GO" id="GO:0003723">
    <property type="term" value="F:RNA binding"/>
    <property type="evidence" value="ECO:0007669"/>
    <property type="project" value="TreeGrafter"/>
</dbReference>
<dbReference type="InterPro" id="IPR001650">
    <property type="entry name" value="Helicase_C-like"/>
</dbReference>
<keyword evidence="4" id="KW-0378">Hydrolase</keyword>
<evidence type="ECO:0000259" key="9">
    <source>
        <dbReference type="PROSITE" id="PS51192"/>
    </source>
</evidence>
<accession>A0A5K0U7T8</accession>
<evidence type="ECO:0000256" key="1">
    <source>
        <dbReference type="ARBA" id="ARBA00008792"/>
    </source>
</evidence>
<feature type="domain" description="Helicase ATP-binding" evidence="9">
    <location>
        <begin position="57"/>
        <end position="221"/>
    </location>
</feature>
<dbReference type="PROSITE" id="PS51194">
    <property type="entry name" value="HELICASE_CTER"/>
    <property type="match status" value="1"/>
</dbReference>
<dbReference type="Pfam" id="PF00271">
    <property type="entry name" value="Helicase_C"/>
    <property type="match status" value="1"/>
</dbReference>
<dbReference type="InterPro" id="IPR014001">
    <property type="entry name" value="Helicase_ATP-bd"/>
</dbReference>
<evidence type="ECO:0000256" key="2">
    <source>
        <dbReference type="ARBA" id="ARBA00012552"/>
    </source>
</evidence>
<feature type="domain" description="Helicase C-terminal" evidence="10">
    <location>
        <begin position="251"/>
        <end position="429"/>
    </location>
</feature>
<gene>
    <name evidence="11" type="ORF">YASMINEVIRUS_313</name>
</gene>
<comment type="caution">
    <text evidence="11">The sequence shown here is derived from an EMBL/GenBank/DDBJ whole genome shotgun (WGS) entry which is preliminary data.</text>
</comment>
<organism evidence="11 12">
    <name type="scientific">Yasminevirus sp. GU-2018</name>
    <dbReference type="NCBI Taxonomy" id="2420051"/>
    <lineage>
        <taxon>Viruses</taxon>
        <taxon>Varidnaviria</taxon>
        <taxon>Bamfordvirae</taxon>
        <taxon>Nucleocytoviricota</taxon>
        <taxon>Megaviricetes</taxon>
        <taxon>Imitervirales</taxon>
        <taxon>Mimiviridae</taxon>
        <taxon>Klosneuvirinae</taxon>
        <taxon>Yasminevirus</taxon>
        <taxon>Yasminevirus saudimassiliense</taxon>
    </lineage>
</organism>
<comment type="similarity">
    <text evidence="1">Belongs to the DEAD box helicase family. DEAH subfamily.</text>
</comment>
<dbReference type="SUPFAM" id="SSF52540">
    <property type="entry name" value="P-loop containing nucleoside triphosphate hydrolases"/>
    <property type="match status" value="1"/>
</dbReference>
<dbReference type="PANTHER" id="PTHR18934:SF91">
    <property type="entry name" value="PRE-MRNA-SPLICING FACTOR ATP-DEPENDENT RNA HELICASE PRP16"/>
    <property type="match status" value="1"/>
</dbReference>
<dbReference type="SMART" id="SM00490">
    <property type="entry name" value="HELICc"/>
    <property type="match status" value="1"/>
</dbReference>
<reference evidence="11 12" key="1">
    <citation type="submission" date="2018-10" db="EMBL/GenBank/DDBJ databases">
        <authorList>
            <consortium name="IHU Genomes"/>
        </authorList>
    </citation>
    <scope>NUCLEOTIDE SEQUENCE [LARGE SCALE GENOMIC DNA]</scope>
    <source>
        <strain evidence="11 12">A1</strain>
    </source>
</reference>
<dbReference type="InterPro" id="IPR011545">
    <property type="entry name" value="DEAD/DEAH_box_helicase_dom"/>
</dbReference>
<feature type="compositionally biased region" description="Basic and acidic residues" evidence="8">
    <location>
        <begin position="1"/>
        <end position="13"/>
    </location>
</feature>
<protein>
    <recommendedName>
        <fullName evidence="2">RNA helicase</fullName>
        <ecNumber evidence="2">3.6.4.13</ecNumber>
    </recommendedName>
</protein>
<comment type="catalytic activity">
    <reaction evidence="7">
        <text>ATP + H2O = ADP + phosphate + H(+)</text>
        <dbReference type="Rhea" id="RHEA:13065"/>
        <dbReference type="ChEBI" id="CHEBI:15377"/>
        <dbReference type="ChEBI" id="CHEBI:15378"/>
        <dbReference type="ChEBI" id="CHEBI:30616"/>
        <dbReference type="ChEBI" id="CHEBI:43474"/>
        <dbReference type="ChEBI" id="CHEBI:456216"/>
        <dbReference type="EC" id="3.6.4.13"/>
    </reaction>
</comment>
<dbReference type="InterPro" id="IPR027417">
    <property type="entry name" value="P-loop_NTPase"/>
</dbReference>
<proteinExistence type="inferred from homology"/>